<evidence type="ECO:0008006" key="9">
    <source>
        <dbReference type="Google" id="ProtNLM"/>
    </source>
</evidence>
<keyword evidence="8" id="KW-1185">Reference proteome</keyword>
<keyword evidence="4 6" id="KW-1133">Transmembrane helix</keyword>
<keyword evidence="5 6" id="KW-0472">Membrane</keyword>
<dbReference type="Proteomes" id="UP001212152">
    <property type="component" value="Unassembled WGS sequence"/>
</dbReference>
<evidence type="ECO:0000313" key="8">
    <source>
        <dbReference type="Proteomes" id="UP001212152"/>
    </source>
</evidence>
<keyword evidence="3 6" id="KW-0812">Transmembrane</keyword>
<feature type="transmembrane region" description="Helical" evidence="6">
    <location>
        <begin position="111"/>
        <end position="134"/>
    </location>
</feature>
<dbReference type="EMBL" id="JADGJQ010000067">
    <property type="protein sequence ID" value="KAJ3173951.1"/>
    <property type="molecule type" value="Genomic_DNA"/>
</dbReference>
<dbReference type="AlphaFoldDB" id="A0AAD5TEX1"/>
<gene>
    <name evidence="7" type="ORF">HDU87_007273</name>
</gene>
<protein>
    <recommendedName>
        <fullName evidence="9">Integral membrane protein</fullName>
    </recommendedName>
</protein>
<evidence type="ECO:0000256" key="1">
    <source>
        <dbReference type="ARBA" id="ARBA00004141"/>
    </source>
</evidence>
<evidence type="ECO:0000256" key="2">
    <source>
        <dbReference type="ARBA" id="ARBA00006325"/>
    </source>
</evidence>
<dbReference type="PANTHER" id="PTHR22779:SF6">
    <property type="entry name" value="SD17342P"/>
    <property type="match status" value="1"/>
</dbReference>
<feature type="transmembrane region" description="Helical" evidence="6">
    <location>
        <begin position="46"/>
        <end position="73"/>
    </location>
</feature>
<feature type="transmembrane region" description="Helical" evidence="6">
    <location>
        <begin position="80"/>
        <end position="105"/>
    </location>
</feature>
<evidence type="ECO:0000256" key="6">
    <source>
        <dbReference type="SAM" id="Phobius"/>
    </source>
</evidence>
<dbReference type="InterPro" id="IPR019334">
    <property type="entry name" value="TMEM170A/B/YPR153W-like"/>
</dbReference>
<sequence>MDYFLNKPTGPPTDYVAPNWPSLRGWLIGPASDEDLSDVLWFQGDILSFTLIWTLIAFSVMYGLAGCWAYVVFYRSRLGLVLLFAFIGIGLFAGSTSGAVIGVLLSGIYNAGYFAMATWLPLGWALVQVLILVISSDADLSLNNL</sequence>
<comment type="caution">
    <text evidence="7">The sequence shown here is derived from an EMBL/GenBank/DDBJ whole genome shotgun (WGS) entry which is preliminary data.</text>
</comment>
<name>A0AAD5TEX1_9FUNG</name>
<reference evidence="7" key="1">
    <citation type="submission" date="2020-05" db="EMBL/GenBank/DDBJ databases">
        <title>Phylogenomic resolution of chytrid fungi.</title>
        <authorList>
            <person name="Stajich J.E."/>
            <person name="Amses K."/>
            <person name="Simmons R."/>
            <person name="Seto K."/>
            <person name="Myers J."/>
            <person name="Bonds A."/>
            <person name="Quandt C.A."/>
            <person name="Barry K."/>
            <person name="Liu P."/>
            <person name="Grigoriev I."/>
            <person name="Longcore J.E."/>
            <person name="James T.Y."/>
        </authorList>
    </citation>
    <scope>NUCLEOTIDE SEQUENCE</scope>
    <source>
        <strain evidence="7">JEL0379</strain>
    </source>
</reference>
<dbReference type="Pfam" id="PF10190">
    <property type="entry name" value="Tmemb_170"/>
    <property type="match status" value="1"/>
</dbReference>
<accession>A0AAD5TEX1</accession>
<dbReference type="GO" id="GO:0016020">
    <property type="term" value="C:membrane"/>
    <property type="evidence" value="ECO:0007669"/>
    <property type="project" value="UniProtKB-SubCell"/>
</dbReference>
<comment type="similarity">
    <text evidence="2">Belongs to the TMEM170 family.</text>
</comment>
<dbReference type="PANTHER" id="PTHR22779">
    <property type="entry name" value="SD17342P"/>
    <property type="match status" value="1"/>
</dbReference>
<evidence type="ECO:0000313" key="7">
    <source>
        <dbReference type="EMBL" id="KAJ3173951.1"/>
    </source>
</evidence>
<evidence type="ECO:0000256" key="3">
    <source>
        <dbReference type="ARBA" id="ARBA00022692"/>
    </source>
</evidence>
<comment type="subcellular location">
    <subcellularLocation>
        <location evidence="1">Membrane</location>
        <topology evidence="1">Multi-pass membrane protein</topology>
    </subcellularLocation>
</comment>
<evidence type="ECO:0000256" key="5">
    <source>
        <dbReference type="ARBA" id="ARBA00023136"/>
    </source>
</evidence>
<organism evidence="7 8">
    <name type="scientific">Geranomyces variabilis</name>
    <dbReference type="NCBI Taxonomy" id="109894"/>
    <lineage>
        <taxon>Eukaryota</taxon>
        <taxon>Fungi</taxon>
        <taxon>Fungi incertae sedis</taxon>
        <taxon>Chytridiomycota</taxon>
        <taxon>Chytridiomycota incertae sedis</taxon>
        <taxon>Chytridiomycetes</taxon>
        <taxon>Spizellomycetales</taxon>
        <taxon>Powellomycetaceae</taxon>
        <taxon>Geranomyces</taxon>
    </lineage>
</organism>
<proteinExistence type="inferred from homology"/>
<evidence type="ECO:0000256" key="4">
    <source>
        <dbReference type="ARBA" id="ARBA00022989"/>
    </source>
</evidence>